<evidence type="ECO:0000256" key="3">
    <source>
        <dbReference type="ARBA" id="ARBA00012438"/>
    </source>
</evidence>
<dbReference type="InterPro" id="IPR005467">
    <property type="entry name" value="His_kinase_dom"/>
</dbReference>
<evidence type="ECO:0000313" key="16">
    <source>
        <dbReference type="Proteomes" id="UP000609323"/>
    </source>
</evidence>
<dbReference type="SUPFAM" id="SSF158472">
    <property type="entry name" value="HAMP domain-like"/>
    <property type="match status" value="1"/>
</dbReference>
<evidence type="ECO:0000256" key="11">
    <source>
        <dbReference type="ARBA" id="ARBA00023136"/>
    </source>
</evidence>
<comment type="subcellular location">
    <subcellularLocation>
        <location evidence="2">Cell membrane</location>
        <topology evidence="2">Multi-pass membrane protein</topology>
    </subcellularLocation>
</comment>
<evidence type="ECO:0000256" key="6">
    <source>
        <dbReference type="ARBA" id="ARBA00022679"/>
    </source>
</evidence>
<organism evidence="15 16">
    <name type="scientific">Paenibacillus physcomitrellae</name>
    <dbReference type="NCBI Taxonomy" id="1619311"/>
    <lineage>
        <taxon>Bacteria</taxon>
        <taxon>Bacillati</taxon>
        <taxon>Bacillota</taxon>
        <taxon>Bacilli</taxon>
        <taxon>Bacillales</taxon>
        <taxon>Paenibacillaceae</taxon>
        <taxon>Paenibacillus</taxon>
    </lineage>
</organism>
<evidence type="ECO:0000256" key="12">
    <source>
        <dbReference type="SAM" id="Phobius"/>
    </source>
</evidence>
<dbReference type="CDD" id="cd18774">
    <property type="entry name" value="PDC2_HK_sensor"/>
    <property type="match status" value="1"/>
</dbReference>
<dbReference type="Gene3D" id="3.30.450.20">
    <property type="entry name" value="PAS domain"/>
    <property type="match status" value="1"/>
</dbReference>
<dbReference type="SUPFAM" id="SSF55874">
    <property type="entry name" value="ATPase domain of HSP90 chaperone/DNA topoisomerase II/histidine kinase"/>
    <property type="match status" value="1"/>
</dbReference>
<comment type="catalytic activity">
    <reaction evidence="1">
        <text>ATP + protein L-histidine = ADP + protein N-phospho-L-histidine.</text>
        <dbReference type="EC" id="2.7.13.3"/>
    </reaction>
</comment>
<keyword evidence="6" id="KW-0808">Transferase</keyword>
<evidence type="ECO:0000256" key="5">
    <source>
        <dbReference type="ARBA" id="ARBA00022553"/>
    </source>
</evidence>
<name>A0ABQ1FSJ5_9BACL</name>
<dbReference type="EC" id="2.7.13.3" evidence="3"/>
<dbReference type="Pfam" id="PF02518">
    <property type="entry name" value="HATPase_c"/>
    <property type="match status" value="1"/>
</dbReference>
<dbReference type="PANTHER" id="PTHR34220">
    <property type="entry name" value="SENSOR HISTIDINE KINASE YPDA"/>
    <property type="match status" value="1"/>
</dbReference>
<keyword evidence="12" id="KW-0812">Transmembrane</keyword>
<dbReference type="Pfam" id="PF06580">
    <property type="entry name" value="His_kinase"/>
    <property type="match status" value="1"/>
</dbReference>
<keyword evidence="10" id="KW-0902">Two-component regulatory system</keyword>
<keyword evidence="4" id="KW-1003">Cell membrane</keyword>
<keyword evidence="5" id="KW-0597">Phosphoprotein</keyword>
<keyword evidence="7" id="KW-0547">Nucleotide-binding</keyword>
<evidence type="ECO:0000256" key="7">
    <source>
        <dbReference type="ARBA" id="ARBA00022741"/>
    </source>
</evidence>
<dbReference type="SMART" id="SM00387">
    <property type="entry name" value="HATPase_c"/>
    <property type="match status" value="1"/>
</dbReference>
<keyword evidence="16" id="KW-1185">Reference proteome</keyword>
<dbReference type="Proteomes" id="UP000609323">
    <property type="component" value="Unassembled WGS sequence"/>
</dbReference>
<dbReference type="PROSITE" id="PS50109">
    <property type="entry name" value="HIS_KIN"/>
    <property type="match status" value="1"/>
</dbReference>
<feature type="transmembrane region" description="Helical" evidence="12">
    <location>
        <begin position="298"/>
        <end position="318"/>
    </location>
</feature>
<feature type="domain" description="Histidine kinase" evidence="13">
    <location>
        <begin position="315"/>
        <end position="598"/>
    </location>
</feature>
<dbReference type="InterPro" id="IPR004358">
    <property type="entry name" value="Sig_transdc_His_kin-like_C"/>
</dbReference>
<feature type="domain" description="HAMP" evidence="14">
    <location>
        <begin position="318"/>
        <end position="370"/>
    </location>
</feature>
<evidence type="ECO:0000256" key="9">
    <source>
        <dbReference type="ARBA" id="ARBA00022840"/>
    </source>
</evidence>
<feature type="transmembrane region" description="Helical" evidence="12">
    <location>
        <begin position="12"/>
        <end position="33"/>
    </location>
</feature>
<dbReference type="PROSITE" id="PS50885">
    <property type="entry name" value="HAMP"/>
    <property type="match status" value="1"/>
</dbReference>
<evidence type="ECO:0000256" key="2">
    <source>
        <dbReference type="ARBA" id="ARBA00004651"/>
    </source>
</evidence>
<evidence type="ECO:0000256" key="1">
    <source>
        <dbReference type="ARBA" id="ARBA00000085"/>
    </source>
</evidence>
<dbReference type="InterPro" id="IPR003660">
    <property type="entry name" value="HAMP_dom"/>
</dbReference>
<dbReference type="InterPro" id="IPR050640">
    <property type="entry name" value="Bact_2-comp_sensor_kinase"/>
</dbReference>
<evidence type="ECO:0000259" key="14">
    <source>
        <dbReference type="PROSITE" id="PS50885"/>
    </source>
</evidence>
<dbReference type="SMART" id="SM00304">
    <property type="entry name" value="HAMP"/>
    <property type="match status" value="1"/>
</dbReference>
<gene>
    <name evidence="15" type="ORF">GCM10010917_12180</name>
</gene>
<dbReference type="Gene3D" id="1.10.8.500">
    <property type="entry name" value="HAMP domain in histidine kinase"/>
    <property type="match status" value="1"/>
</dbReference>
<protein>
    <recommendedName>
        <fullName evidence="3">histidine kinase</fullName>
        <ecNumber evidence="3">2.7.13.3</ecNumber>
    </recommendedName>
</protein>
<dbReference type="Pfam" id="PF00672">
    <property type="entry name" value="HAMP"/>
    <property type="match status" value="1"/>
</dbReference>
<dbReference type="EMBL" id="BMHF01000003">
    <property type="protein sequence ID" value="GGA28836.1"/>
    <property type="molecule type" value="Genomic_DNA"/>
</dbReference>
<evidence type="ECO:0000313" key="15">
    <source>
        <dbReference type="EMBL" id="GGA28836.1"/>
    </source>
</evidence>
<proteinExistence type="predicted"/>
<evidence type="ECO:0000256" key="10">
    <source>
        <dbReference type="ARBA" id="ARBA00023012"/>
    </source>
</evidence>
<evidence type="ECO:0000256" key="8">
    <source>
        <dbReference type="ARBA" id="ARBA00022777"/>
    </source>
</evidence>
<evidence type="ECO:0000256" key="4">
    <source>
        <dbReference type="ARBA" id="ARBA00022475"/>
    </source>
</evidence>
<keyword evidence="9" id="KW-0067">ATP-binding</keyword>
<dbReference type="CDD" id="cd06225">
    <property type="entry name" value="HAMP"/>
    <property type="match status" value="1"/>
</dbReference>
<dbReference type="InterPro" id="IPR036890">
    <property type="entry name" value="HATPase_C_sf"/>
</dbReference>
<evidence type="ECO:0000259" key="13">
    <source>
        <dbReference type="PROSITE" id="PS50109"/>
    </source>
</evidence>
<accession>A0ABQ1FSJ5</accession>
<dbReference type="PANTHER" id="PTHR34220:SF7">
    <property type="entry name" value="SENSOR HISTIDINE KINASE YPDA"/>
    <property type="match status" value="1"/>
</dbReference>
<dbReference type="Gene3D" id="3.30.565.10">
    <property type="entry name" value="Histidine kinase-like ATPase, C-terminal domain"/>
    <property type="match status" value="1"/>
</dbReference>
<keyword evidence="11 12" id="KW-0472">Membrane</keyword>
<dbReference type="RefSeq" id="WP_229752553.1">
    <property type="nucleotide sequence ID" value="NZ_BMHF01000003.1"/>
</dbReference>
<sequence>MMKRRKGLLFRLYTYFVIMILVPLFILGLSTYYGASAKLRDQAEANMAQVVNITSHHLEQYIRSYEYSTLSLLSNIDIKEYLDLNPGSNYENYFYISRIKDYAFEPLLIRYPDVISSLYIVRQDGRTVLENQGGAVDPTSSFSQAYFSQLFQQIPDNGKLMILNNGVTSQDGHYITLARKIRGLRSMDYKGILAIELRSTDLSSLWKGIELGPQSHFSISDDQGKIIYHTDPAKIGQQQPWASSIKLSDDRVESFVNKEDGTEQFIVGLHSSYTDWDLQISIPMNDLRQPIIRVRTNMLWIGAITLIVALVMAYRLSYSITNPIQNLRRGMKKAEKGDWTRIPLSGKKDEVDELIVSYNSMVYRLSDLIDQVYEAEHFKREAELERQQAELQALQMQINPHFLYNTLETIVCFPAVQDSAEVSEIVKSMAYMLRYSVQTSLEEITVANELKHVLNYMSILKHRYGKEFEFDVEIPPAYLLNKMVRLTLQPLVENVFQHAFFEGIQDDHRICIKAQEEEDSFIVSVSDNGAGMDEARLLELRASLNTKRLTEAQNGKGGIGLLNVHRRIQLVFGEAYGLQVESLPGQGTVVRMVMPKSDHAEIVNKAISTKMAPSSV</sequence>
<keyword evidence="12" id="KW-1133">Transmembrane helix</keyword>
<dbReference type="InterPro" id="IPR010559">
    <property type="entry name" value="Sig_transdc_His_kin_internal"/>
</dbReference>
<dbReference type="GO" id="GO:0016301">
    <property type="term" value="F:kinase activity"/>
    <property type="evidence" value="ECO:0007669"/>
    <property type="project" value="UniProtKB-KW"/>
</dbReference>
<reference evidence="16" key="1">
    <citation type="journal article" date="2019" name="Int. J. Syst. Evol. Microbiol.">
        <title>The Global Catalogue of Microorganisms (GCM) 10K type strain sequencing project: providing services to taxonomists for standard genome sequencing and annotation.</title>
        <authorList>
            <consortium name="The Broad Institute Genomics Platform"/>
            <consortium name="The Broad Institute Genome Sequencing Center for Infectious Disease"/>
            <person name="Wu L."/>
            <person name="Ma J."/>
        </authorList>
    </citation>
    <scope>NUCLEOTIDE SEQUENCE [LARGE SCALE GENOMIC DNA]</scope>
    <source>
        <strain evidence="16">CGMCC 1.15044</strain>
    </source>
</reference>
<keyword evidence="8 15" id="KW-0418">Kinase</keyword>
<comment type="caution">
    <text evidence="15">The sequence shown here is derived from an EMBL/GenBank/DDBJ whole genome shotgun (WGS) entry which is preliminary data.</text>
</comment>
<dbReference type="PRINTS" id="PR00344">
    <property type="entry name" value="BCTRLSENSOR"/>
</dbReference>
<dbReference type="InterPro" id="IPR003594">
    <property type="entry name" value="HATPase_dom"/>
</dbReference>